<feature type="compositionally biased region" description="Polar residues" evidence="1">
    <location>
        <begin position="72"/>
        <end position="92"/>
    </location>
</feature>
<dbReference type="RefSeq" id="XP_036635314.1">
    <property type="nucleotide sequence ID" value="XM_036773841.1"/>
</dbReference>
<feature type="compositionally biased region" description="Low complexity" evidence="1">
    <location>
        <begin position="1"/>
        <end position="15"/>
    </location>
</feature>
<organism evidence="2 3">
    <name type="scientific">Pleurotus ostreatus</name>
    <name type="common">Oyster mushroom</name>
    <name type="synonym">White-rot fungus</name>
    <dbReference type="NCBI Taxonomy" id="5322"/>
    <lineage>
        <taxon>Eukaryota</taxon>
        <taxon>Fungi</taxon>
        <taxon>Dikarya</taxon>
        <taxon>Basidiomycota</taxon>
        <taxon>Agaricomycotina</taxon>
        <taxon>Agaricomycetes</taxon>
        <taxon>Agaricomycetidae</taxon>
        <taxon>Agaricales</taxon>
        <taxon>Pleurotineae</taxon>
        <taxon>Pleurotaceae</taxon>
        <taxon>Pleurotus</taxon>
    </lineage>
</organism>
<evidence type="ECO:0000313" key="3">
    <source>
        <dbReference type="Proteomes" id="UP000623687"/>
    </source>
</evidence>
<feature type="region of interest" description="Disordered" evidence="1">
    <location>
        <begin position="65"/>
        <end position="159"/>
    </location>
</feature>
<dbReference type="OrthoDB" id="3269282at2759"/>
<proteinExistence type="predicted"/>
<comment type="caution">
    <text evidence="2">The sequence shown here is derived from an EMBL/GenBank/DDBJ whole genome shotgun (WGS) entry which is preliminary data.</text>
</comment>
<feature type="compositionally biased region" description="Low complexity" evidence="1">
    <location>
        <begin position="402"/>
        <end position="431"/>
    </location>
</feature>
<feature type="region of interest" description="Disordered" evidence="1">
    <location>
        <begin position="1"/>
        <end position="29"/>
    </location>
</feature>
<dbReference type="VEuPathDB" id="FungiDB:PC9H_004254"/>
<dbReference type="Proteomes" id="UP000623687">
    <property type="component" value="Unassembled WGS sequence"/>
</dbReference>
<feature type="compositionally biased region" description="Basic residues" evidence="1">
    <location>
        <begin position="436"/>
        <end position="447"/>
    </location>
</feature>
<name>A0A8H7A7C5_PLEOS</name>
<evidence type="ECO:0000256" key="1">
    <source>
        <dbReference type="SAM" id="MobiDB-lite"/>
    </source>
</evidence>
<feature type="compositionally biased region" description="Low complexity" evidence="1">
    <location>
        <begin position="309"/>
        <end position="321"/>
    </location>
</feature>
<accession>A0A8H7A7C5</accession>
<feature type="region of interest" description="Disordered" evidence="1">
    <location>
        <begin position="305"/>
        <end position="597"/>
    </location>
</feature>
<gene>
    <name evidence="2" type="ORF">PC9H_004254</name>
</gene>
<feature type="compositionally biased region" description="Pro residues" evidence="1">
    <location>
        <begin position="390"/>
        <end position="401"/>
    </location>
</feature>
<dbReference type="EMBL" id="JACETU010000002">
    <property type="protein sequence ID" value="KAF7437415.1"/>
    <property type="molecule type" value="Genomic_DNA"/>
</dbReference>
<feature type="region of interest" description="Disordered" evidence="1">
    <location>
        <begin position="207"/>
        <end position="230"/>
    </location>
</feature>
<feature type="compositionally biased region" description="Low complexity" evidence="1">
    <location>
        <begin position="586"/>
        <end position="597"/>
    </location>
</feature>
<reference evidence="2" key="1">
    <citation type="submission" date="2019-07" db="EMBL/GenBank/DDBJ databases">
        <authorList>
            <person name="Palmer J.M."/>
        </authorList>
    </citation>
    <scope>NUCLEOTIDE SEQUENCE</scope>
    <source>
        <strain evidence="2">PC9</strain>
    </source>
</reference>
<sequence length="597" mass="63529">MAATMTSTTLLSSATPTGPITASSSLPGSSSRIVRFESECVLIPEAQHRSRRHLMATRTYSMPLWKRRPSNGFHSDTSATDDPTSPAGLSSSPEDRHIVLKLPIPSFMAKPQSPTRSPTIKPLSPCIRHTPSGRFLAAPPSPIRSRRPRTPTRSPSLPLPTIHKQILVGPSSPTPATIPLRACCPDCFHITEECMKEGDHWKEKFTRGARRRRSASLDSVGSDPCAHSVHPPTSACTNIVDVHLLSGRGTSNGGFAAVACPAKNATAVVASRFTGTGACAITVDEVDKRKRFSDVHAPPFAPTRVREASYSSIDSDSSVPSLNGDLFSDIAERKPSSSPIREMDEDDEDQLFPLPSPRRSPNASPVPGSHRSGSVSGSRTPSIRSVNSAPPSPANSIPPSPNGSSSCLNKSGSCSRDSLRSSKSGSSESLSNGRGKGARKSGQKHRCEKGFLSPRDPVERGRSRESIDREDALVYAPTTPILGVPNPPKQRTQTTPAIATPSKVNTDDALPVFPSSAPPPSLLRSRSPATRFQENDPAPRSPSRSKSSGSTKRSRSLSTQGGQRRRPSFSLPSPAGILTDMLKGVSSMGMGMTGTSR</sequence>
<feature type="compositionally biased region" description="Polar residues" evidence="1">
    <location>
        <begin position="16"/>
        <end position="29"/>
    </location>
</feature>
<protein>
    <submittedName>
        <fullName evidence="2">Uncharacterized protein</fullName>
    </submittedName>
</protein>
<feature type="compositionally biased region" description="Low complexity" evidence="1">
    <location>
        <begin position="541"/>
        <end position="559"/>
    </location>
</feature>
<feature type="compositionally biased region" description="Low complexity" evidence="1">
    <location>
        <begin position="365"/>
        <end position="389"/>
    </location>
</feature>
<keyword evidence="3" id="KW-1185">Reference proteome</keyword>
<dbReference type="GeneID" id="59374072"/>
<evidence type="ECO:0000313" key="2">
    <source>
        <dbReference type="EMBL" id="KAF7437415.1"/>
    </source>
</evidence>
<dbReference type="AlphaFoldDB" id="A0A8H7A7C5"/>
<feature type="compositionally biased region" description="Basic and acidic residues" evidence="1">
    <location>
        <begin position="456"/>
        <end position="472"/>
    </location>
</feature>